<dbReference type="SUPFAM" id="SSF51735">
    <property type="entry name" value="NAD(P)-binding Rossmann-fold domains"/>
    <property type="match status" value="1"/>
</dbReference>
<dbReference type="EMBL" id="CP014229">
    <property type="protein sequence ID" value="AMD91585.1"/>
    <property type="molecule type" value="Genomic_DNA"/>
</dbReference>
<sequence>MRVVILGGTGFIGSALVKALLRAGHDVTVSSRRVRPQEDGGPAYARWDGQSPQALAEICKGAAAVVNLLGENIGAGRWTVARREAIIQSRVRAGEAVSAAFALLDKAGDALPKTLIQASASGWYGLWPDLATAPDCTEDAPAGSGFLAEVVRRWEASSAPVEALGVRRVRIRTAPVLGKGGGVLARMLPLYRWGLGGPAGTGRQPFPWIHLDDEAGAIVFLLEHPEISGPCNLCAPERTDAAGFARALGGVLHRPAFLRVPAVVLRLALGQMAEELLLNGQRYAPRKLLEAGYVFRYPNLDGALAACV</sequence>
<dbReference type="InterPro" id="IPR010099">
    <property type="entry name" value="SDR39U1"/>
</dbReference>
<dbReference type="InterPro" id="IPR036291">
    <property type="entry name" value="NAD(P)-bd_dom_sf"/>
</dbReference>
<evidence type="ECO:0000313" key="5">
    <source>
        <dbReference type="Proteomes" id="UP000069241"/>
    </source>
</evidence>
<proteinExistence type="inferred from homology"/>
<dbReference type="Proteomes" id="UP000069241">
    <property type="component" value="Chromosome"/>
</dbReference>
<evidence type="ECO:0000313" key="4">
    <source>
        <dbReference type="EMBL" id="AMD91585.1"/>
    </source>
</evidence>
<dbReference type="AlphaFoldDB" id="A0A0X8JMP6"/>
<dbReference type="InterPro" id="IPR001509">
    <property type="entry name" value="Epimerase_deHydtase"/>
</dbReference>
<accession>A0A0X8JMP6</accession>
<dbReference type="InterPro" id="IPR013549">
    <property type="entry name" value="DUF1731"/>
</dbReference>
<dbReference type="PANTHER" id="PTHR11092:SF0">
    <property type="entry name" value="EPIMERASE FAMILY PROTEIN SDR39U1"/>
    <property type="match status" value="1"/>
</dbReference>
<dbReference type="KEGG" id="dfi:AXF13_10675"/>
<dbReference type="PANTHER" id="PTHR11092">
    <property type="entry name" value="SUGAR NUCLEOTIDE EPIMERASE RELATED"/>
    <property type="match status" value="1"/>
</dbReference>
<evidence type="ECO:0000259" key="2">
    <source>
        <dbReference type="Pfam" id="PF01370"/>
    </source>
</evidence>
<dbReference type="RefSeq" id="WP_062254850.1">
    <property type="nucleotide sequence ID" value="NZ_CP014229.1"/>
</dbReference>
<protein>
    <submittedName>
        <fullName evidence="4">Epimerase</fullName>
    </submittedName>
</protein>
<evidence type="ECO:0000256" key="1">
    <source>
        <dbReference type="ARBA" id="ARBA00009353"/>
    </source>
</evidence>
<dbReference type="Gene3D" id="3.40.50.720">
    <property type="entry name" value="NAD(P)-binding Rossmann-like Domain"/>
    <property type="match status" value="1"/>
</dbReference>
<comment type="similarity">
    <text evidence="1">Belongs to the NAD(P)-dependent epimerase/dehydratase family. SDR39U1 subfamily.</text>
</comment>
<name>A0A0X8JMP6_9BACT</name>
<gene>
    <name evidence="4" type="ORF">AXF13_10675</name>
</gene>
<dbReference type="NCBIfam" id="TIGR01777">
    <property type="entry name" value="yfcH"/>
    <property type="match status" value="1"/>
</dbReference>
<dbReference type="STRING" id="44742.AXF13_10675"/>
<feature type="domain" description="NAD-dependent epimerase/dehydratase" evidence="2">
    <location>
        <begin position="3"/>
        <end position="226"/>
    </location>
</feature>
<dbReference type="Pfam" id="PF08338">
    <property type="entry name" value="DUF1731"/>
    <property type="match status" value="1"/>
</dbReference>
<reference evidence="5" key="1">
    <citation type="submission" date="2016-02" db="EMBL/GenBank/DDBJ databases">
        <authorList>
            <person name="Holder M.E."/>
            <person name="Ajami N.J."/>
            <person name="Petrosino J.F."/>
        </authorList>
    </citation>
    <scope>NUCLEOTIDE SEQUENCE [LARGE SCALE GENOMIC DNA]</scope>
    <source>
        <strain evidence="5">CCUG 45958</strain>
    </source>
</reference>
<dbReference type="Pfam" id="PF01370">
    <property type="entry name" value="Epimerase"/>
    <property type="match status" value="1"/>
</dbReference>
<feature type="domain" description="DUF1731" evidence="3">
    <location>
        <begin position="260"/>
        <end position="306"/>
    </location>
</feature>
<keyword evidence="5" id="KW-1185">Reference proteome</keyword>
<organism evidence="4 5">
    <name type="scientific">Desulfovibrio fairfieldensis</name>
    <dbReference type="NCBI Taxonomy" id="44742"/>
    <lineage>
        <taxon>Bacteria</taxon>
        <taxon>Pseudomonadati</taxon>
        <taxon>Thermodesulfobacteriota</taxon>
        <taxon>Desulfovibrionia</taxon>
        <taxon>Desulfovibrionales</taxon>
        <taxon>Desulfovibrionaceae</taxon>
        <taxon>Desulfovibrio</taxon>
    </lineage>
</organism>
<evidence type="ECO:0000259" key="3">
    <source>
        <dbReference type="Pfam" id="PF08338"/>
    </source>
</evidence>